<dbReference type="EMBL" id="DVHL01000004">
    <property type="protein sequence ID" value="HIR65337.1"/>
    <property type="molecule type" value="Genomic_DNA"/>
</dbReference>
<dbReference type="SMART" id="SM00347">
    <property type="entry name" value="HTH_MARR"/>
    <property type="match status" value="1"/>
</dbReference>
<reference evidence="2" key="2">
    <citation type="journal article" date="2021" name="PeerJ">
        <title>Extensive microbial diversity within the chicken gut microbiome revealed by metagenomics and culture.</title>
        <authorList>
            <person name="Gilroy R."/>
            <person name="Ravi A."/>
            <person name="Getino M."/>
            <person name="Pursley I."/>
            <person name="Horton D.L."/>
            <person name="Alikhan N.F."/>
            <person name="Baker D."/>
            <person name="Gharbi K."/>
            <person name="Hall N."/>
            <person name="Watson M."/>
            <person name="Adriaenssens E.M."/>
            <person name="Foster-Nyarko E."/>
            <person name="Jarju S."/>
            <person name="Secka A."/>
            <person name="Antonio M."/>
            <person name="Oren A."/>
            <person name="Chaudhuri R.R."/>
            <person name="La Ragione R."/>
            <person name="Hildebrand F."/>
            <person name="Pallen M.J."/>
        </authorList>
    </citation>
    <scope>NUCLEOTIDE SEQUENCE</scope>
    <source>
        <strain evidence="2">CHK121-14286</strain>
    </source>
</reference>
<dbReference type="InterPro" id="IPR036388">
    <property type="entry name" value="WH-like_DNA-bd_sf"/>
</dbReference>
<evidence type="ECO:0000259" key="1">
    <source>
        <dbReference type="PROSITE" id="PS50995"/>
    </source>
</evidence>
<dbReference type="SUPFAM" id="SSF46785">
    <property type="entry name" value="Winged helix' DNA-binding domain"/>
    <property type="match status" value="1"/>
</dbReference>
<dbReference type="PROSITE" id="PS50995">
    <property type="entry name" value="HTH_MARR_2"/>
    <property type="match status" value="1"/>
</dbReference>
<name>A0A9D1E2K5_9BACT</name>
<dbReference type="GO" id="GO:0003700">
    <property type="term" value="F:DNA-binding transcription factor activity"/>
    <property type="evidence" value="ECO:0007669"/>
    <property type="project" value="InterPro"/>
</dbReference>
<organism evidence="2 3">
    <name type="scientific">Candidatus Fimimonas gallinarum</name>
    <dbReference type="NCBI Taxonomy" id="2840821"/>
    <lineage>
        <taxon>Bacteria</taxon>
        <taxon>Pseudomonadati</taxon>
        <taxon>Myxococcota</taxon>
        <taxon>Myxococcia</taxon>
        <taxon>Myxococcales</taxon>
        <taxon>Cystobacterineae</taxon>
        <taxon>Myxococcaceae</taxon>
        <taxon>Myxococcaceae incertae sedis</taxon>
        <taxon>Candidatus Fimimonas</taxon>
    </lineage>
</organism>
<evidence type="ECO:0000313" key="3">
    <source>
        <dbReference type="Proteomes" id="UP000824200"/>
    </source>
</evidence>
<evidence type="ECO:0000313" key="2">
    <source>
        <dbReference type="EMBL" id="HIR65337.1"/>
    </source>
</evidence>
<feature type="domain" description="HTH marR-type" evidence="1">
    <location>
        <begin position="1"/>
        <end position="106"/>
    </location>
</feature>
<dbReference type="Gene3D" id="1.10.10.10">
    <property type="entry name" value="Winged helix-like DNA-binding domain superfamily/Winged helix DNA-binding domain"/>
    <property type="match status" value="1"/>
</dbReference>
<comment type="caution">
    <text evidence="2">The sequence shown here is derived from an EMBL/GenBank/DDBJ whole genome shotgun (WGS) entry which is preliminary data.</text>
</comment>
<sequence>MWLLYAINDGKPHSQKEICESWSLPRSTINTLTKQLEREGYVQLAQIKGEKRELALQLTRQGTLYADKLLKELYAIEDEVCQTFGTMQQLNESLEKFSQVLYRTGAKHNTAK</sequence>
<dbReference type="Pfam" id="PF12802">
    <property type="entry name" value="MarR_2"/>
    <property type="match status" value="1"/>
</dbReference>
<dbReference type="Proteomes" id="UP000824200">
    <property type="component" value="Unassembled WGS sequence"/>
</dbReference>
<dbReference type="InterPro" id="IPR036390">
    <property type="entry name" value="WH_DNA-bd_sf"/>
</dbReference>
<accession>A0A9D1E2K5</accession>
<protein>
    <recommendedName>
        <fullName evidence="1">HTH marR-type domain-containing protein</fullName>
    </recommendedName>
</protein>
<reference evidence="2" key="1">
    <citation type="submission" date="2020-10" db="EMBL/GenBank/DDBJ databases">
        <authorList>
            <person name="Gilroy R."/>
        </authorList>
    </citation>
    <scope>NUCLEOTIDE SEQUENCE</scope>
    <source>
        <strain evidence="2">CHK121-14286</strain>
    </source>
</reference>
<dbReference type="AlphaFoldDB" id="A0A9D1E2K5"/>
<dbReference type="InterPro" id="IPR000835">
    <property type="entry name" value="HTH_MarR-typ"/>
</dbReference>
<gene>
    <name evidence="2" type="ORF">IAC95_00380</name>
</gene>
<proteinExistence type="predicted"/>